<proteinExistence type="predicted"/>
<gene>
    <name evidence="1" type="ORF">SAMN05444377_11268</name>
</gene>
<sequence length="229" mass="25421">MTNPNIAIIPARGGSKRLPGKNIRILGDLPLLAHSIRYAQASSRIQRVIVTTDDPAIAAIASDYGAEVIQRPHELSGDEAPTVSALQHVLAQLTEWPEAVVVLQPTNPLRPVGLLDEALDYFEQHNVSGLFTVSPNPHKLGRIQAQRFVPFNYHFGQRSQDMEPLFYENGLLYVCKPSLITQGAVMDETCYPLVVTHPYAAVDIDTEADFAYATFCLNYYQTKHKSNHP</sequence>
<keyword evidence="1" id="KW-0808">Transferase</keyword>
<dbReference type="Pfam" id="PF02348">
    <property type="entry name" value="CTP_transf_3"/>
    <property type="match status" value="1"/>
</dbReference>
<protein>
    <submittedName>
        <fullName evidence="1">N-acylneuraminate cytidylyltransferase</fullName>
    </submittedName>
</protein>
<dbReference type="CDD" id="cd02513">
    <property type="entry name" value="CMP-NeuAc_Synthase"/>
    <property type="match status" value="1"/>
</dbReference>
<dbReference type="PANTHER" id="PTHR21485">
    <property type="entry name" value="HAD SUPERFAMILY MEMBERS CMAS AND KDSC"/>
    <property type="match status" value="1"/>
</dbReference>
<dbReference type="InterPro" id="IPR050793">
    <property type="entry name" value="CMP-NeuNAc_synthase"/>
</dbReference>
<dbReference type="Proteomes" id="UP000184147">
    <property type="component" value="Unassembled WGS sequence"/>
</dbReference>
<dbReference type="RefSeq" id="WP_073364010.1">
    <property type="nucleotide sequence ID" value="NZ_FQVQ01000012.1"/>
</dbReference>
<dbReference type="InterPro" id="IPR003329">
    <property type="entry name" value="Cytidylyl_trans"/>
</dbReference>
<dbReference type="AlphaFoldDB" id="A0A1M5CNU1"/>
<keyword evidence="1" id="KW-0548">Nucleotidyltransferase</keyword>
<dbReference type="InterPro" id="IPR029044">
    <property type="entry name" value="Nucleotide-diphossugar_trans"/>
</dbReference>
<keyword evidence="2" id="KW-1185">Reference proteome</keyword>
<reference evidence="1 2" key="1">
    <citation type="submission" date="2016-11" db="EMBL/GenBank/DDBJ databases">
        <authorList>
            <person name="Jaros S."/>
            <person name="Januszkiewicz K."/>
            <person name="Wedrychowicz H."/>
        </authorList>
    </citation>
    <scope>NUCLEOTIDE SEQUENCE [LARGE SCALE GENOMIC DNA]</scope>
    <source>
        <strain evidence="1 2">DSM 25660</strain>
    </source>
</reference>
<dbReference type="SUPFAM" id="SSF53448">
    <property type="entry name" value="Nucleotide-diphospho-sugar transferases"/>
    <property type="match status" value="1"/>
</dbReference>
<organism evidence="1 2">
    <name type="scientific">Flavobacterium fontis</name>
    <dbReference type="NCBI Taxonomy" id="1124188"/>
    <lineage>
        <taxon>Bacteria</taxon>
        <taxon>Pseudomonadati</taxon>
        <taxon>Bacteroidota</taxon>
        <taxon>Flavobacteriia</taxon>
        <taxon>Flavobacteriales</taxon>
        <taxon>Flavobacteriaceae</taxon>
        <taxon>Flavobacterium</taxon>
    </lineage>
</organism>
<evidence type="ECO:0000313" key="2">
    <source>
        <dbReference type="Proteomes" id="UP000184147"/>
    </source>
</evidence>
<dbReference type="Gene3D" id="3.90.550.10">
    <property type="entry name" value="Spore Coat Polysaccharide Biosynthesis Protein SpsA, Chain A"/>
    <property type="match status" value="1"/>
</dbReference>
<dbReference type="EMBL" id="FQVQ01000012">
    <property type="protein sequence ID" value="SHF56082.1"/>
    <property type="molecule type" value="Genomic_DNA"/>
</dbReference>
<dbReference type="GO" id="GO:0008781">
    <property type="term" value="F:N-acylneuraminate cytidylyltransferase activity"/>
    <property type="evidence" value="ECO:0007669"/>
    <property type="project" value="TreeGrafter"/>
</dbReference>
<accession>A0A1M5CNU1</accession>
<dbReference type="OrthoDB" id="9805604at2"/>
<dbReference type="PANTHER" id="PTHR21485:SF6">
    <property type="entry name" value="N-ACYLNEURAMINATE CYTIDYLYLTRANSFERASE-RELATED"/>
    <property type="match status" value="1"/>
</dbReference>
<name>A0A1M5CNU1_9FLAO</name>
<dbReference type="STRING" id="1124188.SAMN05444377_11268"/>
<evidence type="ECO:0000313" key="1">
    <source>
        <dbReference type="EMBL" id="SHF56082.1"/>
    </source>
</evidence>